<dbReference type="OrthoDB" id="4105179at2759"/>
<sequence length="180" mass="20479">MAFQHNTQNAGGGISYQDALQILFSKQPTTNEYVQDTTNYLPQQSSTAFPFRQDNTSICPHMYTEAAFTQPTPDPDVGQAKVPAELVATLEEIKQGMSSLLTRSDQIESLQTQCNQLEIHFSEFQDWVRASMDTMKKYIEHHRQWSLIFKRTVESQIKDRNSNHEGRAESEGSTVETQDA</sequence>
<name>A0A0D2F3Z9_9EURO</name>
<reference evidence="2 3" key="1">
    <citation type="submission" date="2015-01" db="EMBL/GenBank/DDBJ databases">
        <title>The Genome Sequence of Exophiala xenobiotica CBS118157.</title>
        <authorList>
            <consortium name="The Broad Institute Genomics Platform"/>
            <person name="Cuomo C."/>
            <person name="de Hoog S."/>
            <person name="Gorbushina A."/>
            <person name="Stielow B."/>
            <person name="Teixiera M."/>
            <person name="Abouelleil A."/>
            <person name="Chapman S.B."/>
            <person name="Priest M."/>
            <person name="Young S.K."/>
            <person name="Wortman J."/>
            <person name="Nusbaum C."/>
            <person name="Birren B."/>
        </authorList>
    </citation>
    <scope>NUCLEOTIDE SEQUENCE [LARGE SCALE GENOMIC DNA]</scope>
    <source>
        <strain evidence="2 3">CBS 118157</strain>
    </source>
</reference>
<organism evidence="2 3">
    <name type="scientific">Exophiala xenobiotica</name>
    <dbReference type="NCBI Taxonomy" id="348802"/>
    <lineage>
        <taxon>Eukaryota</taxon>
        <taxon>Fungi</taxon>
        <taxon>Dikarya</taxon>
        <taxon>Ascomycota</taxon>
        <taxon>Pezizomycotina</taxon>
        <taxon>Eurotiomycetes</taxon>
        <taxon>Chaetothyriomycetidae</taxon>
        <taxon>Chaetothyriales</taxon>
        <taxon>Herpotrichiellaceae</taxon>
        <taxon>Exophiala</taxon>
    </lineage>
</organism>
<keyword evidence="3" id="KW-1185">Reference proteome</keyword>
<proteinExistence type="predicted"/>
<feature type="region of interest" description="Disordered" evidence="1">
    <location>
        <begin position="158"/>
        <end position="180"/>
    </location>
</feature>
<dbReference type="EMBL" id="KN847320">
    <property type="protein sequence ID" value="KIW54619.1"/>
    <property type="molecule type" value="Genomic_DNA"/>
</dbReference>
<dbReference type="RefSeq" id="XP_013315203.1">
    <property type="nucleotide sequence ID" value="XM_013459749.1"/>
</dbReference>
<dbReference type="Proteomes" id="UP000054342">
    <property type="component" value="Unassembled WGS sequence"/>
</dbReference>
<protein>
    <submittedName>
        <fullName evidence="2">Uncharacterized protein</fullName>
    </submittedName>
</protein>
<dbReference type="GeneID" id="25328876"/>
<evidence type="ECO:0000313" key="3">
    <source>
        <dbReference type="Proteomes" id="UP000054342"/>
    </source>
</evidence>
<feature type="compositionally biased region" description="Basic and acidic residues" evidence="1">
    <location>
        <begin position="158"/>
        <end position="170"/>
    </location>
</feature>
<dbReference type="HOGENOM" id="CLU_1496227_0_0_1"/>
<gene>
    <name evidence="2" type="ORF">PV05_06968</name>
</gene>
<evidence type="ECO:0000256" key="1">
    <source>
        <dbReference type="SAM" id="MobiDB-lite"/>
    </source>
</evidence>
<accession>A0A0D2F3Z9</accession>
<evidence type="ECO:0000313" key="2">
    <source>
        <dbReference type="EMBL" id="KIW54619.1"/>
    </source>
</evidence>
<dbReference type="AlphaFoldDB" id="A0A0D2F3Z9"/>
<feature type="compositionally biased region" description="Polar residues" evidence="1">
    <location>
        <begin position="171"/>
        <end position="180"/>
    </location>
</feature>